<dbReference type="Proteomes" id="UP000317778">
    <property type="component" value="Unassembled WGS sequence"/>
</dbReference>
<gene>
    <name evidence="1" type="ORF">CEE36_04630</name>
</gene>
<dbReference type="InterPro" id="IPR011047">
    <property type="entry name" value="Quinoprotein_ADH-like_sf"/>
</dbReference>
<evidence type="ECO:0000313" key="1">
    <source>
        <dbReference type="EMBL" id="TKJ43322.1"/>
    </source>
</evidence>
<name>A0A532V857_UNCT6</name>
<organism evidence="1 2">
    <name type="scientific">candidate division TA06 bacterium B3_TA06</name>
    <dbReference type="NCBI Taxonomy" id="2012487"/>
    <lineage>
        <taxon>Bacteria</taxon>
        <taxon>Bacteria division TA06</taxon>
    </lineage>
</organism>
<dbReference type="PANTHER" id="PTHR42754">
    <property type="entry name" value="ENDOGLUCANASE"/>
    <property type="match status" value="1"/>
</dbReference>
<comment type="caution">
    <text evidence="1">The sequence shown here is derived from an EMBL/GenBank/DDBJ whole genome shotgun (WGS) entry which is preliminary data.</text>
</comment>
<sequence>MKRICQLSVAVSLLLVTIPLYGGWIRTYGGEYGDRGKWVEQTSDGGYIITGHFGLPYNPYLHQDLYLLKVDSVGDTLWARNYWALPTHMAEGYCVQQTSDGGYVIVGMNFTRLWVLKTDENGDTLWTLEWGVSGPCVREAQDDGYIITGSASTQEYGYELLVSKIDTGRVVWTREYGGEYRQEGTSLQLTSDGGYIVTGVTEQELGGPNDPWLLKTDVDGDSLWARAYSVGDEELNARSDCVQETSDGGYIISGITNGSLFILKTDSVGDSLWARIYGDGVTDGTFRTSICQTANGGYIIASTKRYSDSTSAVWLLKANELGDTLWTRTFGNAWDRNRSNCVQVTSDGGYIITGYMESYSPGGSKDILLIKTDSLGYVSVEEEPVMESVIQLSASLNRLSYDVPGEAQLTLYSADGRKVLEETIEGKGIWTPSPPSSLLPAGVYFARVKSNSSSAVGKIVILH</sequence>
<dbReference type="SUPFAM" id="SSF50998">
    <property type="entry name" value="Quinoprotein alcohol dehydrogenase-like"/>
    <property type="match status" value="1"/>
</dbReference>
<dbReference type="NCBIfam" id="TIGR04183">
    <property type="entry name" value="Por_Secre_tail"/>
    <property type="match status" value="1"/>
</dbReference>
<reference evidence="1 2" key="1">
    <citation type="submission" date="2017-06" db="EMBL/GenBank/DDBJ databases">
        <title>Novel microbial phyla capable of carbon fixation and sulfur reduction in deep-sea sediments.</title>
        <authorList>
            <person name="Huang J."/>
            <person name="Baker B."/>
            <person name="Wang Y."/>
        </authorList>
    </citation>
    <scope>NUCLEOTIDE SEQUENCE [LARGE SCALE GENOMIC DNA]</scope>
    <source>
        <strain evidence="1">B3_TA06</strain>
    </source>
</reference>
<accession>A0A532V857</accession>
<dbReference type="AlphaFoldDB" id="A0A532V857"/>
<dbReference type="PANTHER" id="PTHR42754:SF1">
    <property type="entry name" value="LIPOPROTEIN"/>
    <property type="match status" value="1"/>
</dbReference>
<evidence type="ECO:0008006" key="3">
    <source>
        <dbReference type="Google" id="ProtNLM"/>
    </source>
</evidence>
<evidence type="ECO:0000313" key="2">
    <source>
        <dbReference type="Proteomes" id="UP000317778"/>
    </source>
</evidence>
<proteinExistence type="predicted"/>
<dbReference type="EMBL" id="NJBO01000005">
    <property type="protein sequence ID" value="TKJ43322.1"/>
    <property type="molecule type" value="Genomic_DNA"/>
</dbReference>
<protein>
    <recommendedName>
        <fullName evidence="3">Secretion system C-terminal sorting domain-containing protein</fullName>
    </recommendedName>
</protein>
<dbReference type="InterPro" id="IPR026444">
    <property type="entry name" value="Secre_tail"/>
</dbReference>